<dbReference type="Proteomes" id="UP000294325">
    <property type="component" value="Chromosome"/>
</dbReference>
<organism evidence="1 2">
    <name type="scientific">Nitrosococcus wardiae</name>
    <dbReference type="NCBI Taxonomy" id="1814290"/>
    <lineage>
        <taxon>Bacteria</taxon>
        <taxon>Pseudomonadati</taxon>
        <taxon>Pseudomonadota</taxon>
        <taxon>Gammaproteobacteria</taxon>
        <taxon>Chromatiales</taxon>
        <taxon>Chromatiaceae</taxon>
        <taxon>Nitrosococcus</taxon>
    </lineage>
</organism>
<protein>
    <submittedName>
        <fullName evidence="1">DUF29 domain-containing protein</fullName>
    </submittedName>
</protein>
<dbReference type="EMBL" id="CP038033">
    <property type="protein sequence ID" value="QBQ53975.1"/>
    <property type="molecule type" value="Genomic_DNA"/>
</dbReference>
<name>A0A4V1AVQ7_9GAMM</name>
<evidence type="ECO:0000313" key="2">
    <source>
        <dbReference type="Proteomes" id="UP000294325"/>
    </source>
</evidence>
<gene>
    <name evidence="1" type="ORF">E3U44_05185</name>
</gene>
<evidence type="ECO:0000313" key="1">
    <source>
        <dbReference type="EMBL" id="QBQ53975.1"/>
    </source>
</evidence>
<reference evidence="1 2" key="1">
    <citation type="submission" date="2019-03" db="EMBL/GenBank/DDBJ databases">
        <title>The genome sequence of Nitrosococcus wardiae strain D1FHST reveals the archetypal metabolic capacity of ammonia-oxidizing Gammaproteobacteria.</title>
        <authorList>
            <person name="Wang L."/>
            <person name="Lim C.K."/>
            <person name="Hanson T.E."/>
            <person name="Dang H."/>
            <person name="Klotz M.G."/>
        </authorList>
    </citation>
    <scope>NUCLEOTIDE SEQUENCE [LARGE SCALE GENOMIC DNA]</scope>
    <source>
        <strain evidence="1 2">D1FHS</strain>
    </source>
</reference>
<dbReference type="RefSeq" id="WP_134356983.1">
    <property type="nucleotide sequence ID" value="NZ_CP038033.1"/>
</dbReference>
<accession>A0A4V1AVQ7</accession>
<dbReference type="PANTHER" id="PTHR34235">
    <property type="entry name" value="SLR1203 PROTEIN-RELATED"/>
    <property type="match status" value="1"/>
</dbReference>
<dbReference type="InterPro" id="IPR002636">
    <property type="entry name" value="DUF29"/>
</dbReference>
<proteinExistence type="predicted"/>
<sequence>MIDPNKDYYGWTQETVEKLRQGKFNEINIDHLIEEIEDMGKSERRELKNRLTVLLIHLLKWQYQPERRGRNWRWRLTIKDQRLNVGEVINDNPSFKPQLSLIGKIAYQSAVINAARETGLDEDIFPATFEQTGWTWEQMLNSEFLPE</sequence>
<dbReference type="Gene3D" id="1.20.1220.20">
    <property type="entry name" value="Uncharcterised protein PF01724"/>
    <property type="match status" value="1"/>
</dbReference>
<dbReference type="KEGG" id="nwr:E3U44_05185"/>
<dbReference type="Pfam" id="PF01724">
    <property type="entry name" value="DUF29"/>
    <property type="match status" value="1"/>
</dbReference>
<dbReference type="OrthoDB" id="5766125at2"/>
<keyword evidence="2" id="KW-1185">Reference proteome</keyword>
<dbReference type="AlphaFoldDB" id="A0A4V1AVQ7"/>